<dbReference type="InterPro" id="IPR051939">
    <property type="entry name" value="Glycosyltr_41/O-GlcNAc_trsf"/>
</dbReference>
<feature type="domain" description="O-GlcNAc transferase C-terminal" evidence="9">
    <location>
        <begin position="327"/>
        <end position="529"/>
    </location>
</feature>
<dbReference type="SMART" id="SM00028">
    <property type="entry name" value="TPR"/>
    <property type="match status" value="6"/>
</dbReference>
<gene>
    <name evidence="10" type="ORF">BVER_04248</name>
</gene>
<evidence type="ECO:0000256" key="7">
    <source>
        <dbReference type="ARBA" id="ARBA00022803"/>
    </source>
</evidence>
<dbReference type="PANTHER" id="PTHR44835">
    <property type="entry name" value="UDP-N-ACETYLGLUCOSAMINE--PEPTIDE N-ACETYLGLUCOSAMINYLTRANSFERASE SPINDLY-RELATED"/>
    <property type="match status" value="1"/>
</dbReference>
<dbReference type="Pfam" id="PF13181">
    <property type="entry name" value="TPR_8"/>
    <property type="match status" value="1"/>
</dbReference>
<dbReference type="Gene3D" id="3.40.50.2000">
    <property type="entry name" value="Glycogen Phosphorylase B"/>
    <property type="match status" value="1"/>
</dbReference>
<comment type="pathway">
    <text evidence="1">Protein modification; protein glycosylation.</text>
</comment>
<keyword evidence="6" id="KW-0677">Repeat</keyword>
<name>A0A0L0MF78_9BURK</name>
<dbReference type="RefSeq" id="WP_083452078.1">
    <property type="nucleotide sequence ID" value="NZ_LFJJ01000024.1"/>
</dbReference>
<dbReference type="PROSITE" id="PS50005">
    <property type="entry name" value="TPR"/>
    <property type="match status" value="4"/>
</dbReference>
<dbReference type="InterPro" id="IPR029489">
    <property type="entry name" value="OGT/SEC/SPY_C"/>
</dbReference>
<feature type="domain" description="O-GlcNAc transferase C-terminal" evidence="9">
    <location>
        <begin position="552"/>
        <end position="723"/>
    </location>
</feature>
<dbReference type="Pfam" id="PF13432">
    <property type="entry name" value="TPR_16"/>
    <property type="match status" value="1"/>
</dbReference>
<comment type="similarity">
    <text evidence="2">Belongs to the glycosyltransferase 41 family. O-GlcNAc transferase subfamily.</text>
</comment>
<keyword evidence="11" id="KW-1185">Reference proteome</keyword>
<dbReference type="SUPFAM" id="SSF53756">
    <property type="entry name" value="UDP-Glycosyltransferase/glycogen phosphorylase"/>
    <property type="match status" value="1"/>
</dbReference>
<keyword evidence="5 10" id="KW-0808">Transferase</keyword>
<sequence>MTQPNAPAPHAPEPFGIVALDAEQQFQADIESVLQAALEKHRAFELHEAEPLYRLVLDASPHHTEANYHLGLLMIQRGQFDAAALRFEAAIGANPSRHLYWANYVDALTRSGQVAAAKLVLELAVSQGMNGPGVAALTGQLDAATQLREGDGTADSRAKLPPRDERELETLYAARRYAETIALAEKMTHKYPKAEMSWAYLGVAQFSYMKLPEAIGSLRRSLELNPLNLEIRRALADALRLTDRFFEAEAECRRIIEIDDRHPEAYRVLGLVLCGLTRLDDAQAVCRRAIELAPRSHQAHHTLGVVLMELTQFDAAEEHCRRALELLPSDKYAHQNLLFCLSHKESVDRRAYFEQHLAYAEHCEKPFRAQWKKHANSRDPERCIRVGFVSADFNQHPVANFIEPIFRFFANDPGLSVHAYYNRNFTDDMTRKLRSLVANWHDVPGLTDADLADQIRADGIDVLIDLTGHTAHNRLETFARKPAPVQATWMGYLGTTGMTSMDYYIADRFYVPEHQIEGQFVEKLAYLPAFAPFEPASVSPALNALPALSRGHLTFGSFNRFNKLRPQTVALWSELLRALPDARMLIAGVPHDDSYLVVRDWFAQAGIGTERIEFRQRASLEGLLAHHLDADIALDTFPYAGGVTTLQSLWMGVPTLTMPGDLIASRGSTSVMSLAGLTDFVATDRADFVARGVAWAGKLNELAQIRSGMRERCMHSPFFEQDTVAAGLSRGIRKMWQRWCAGGAPATFDA</sequence>
<evidence type="ECO:0000256" key="3">
    <source>
        <dbReference type="ARBA" id="ARBA00011970"/>
    </source>
</evidence>
<dbReference type="InterPro" id="IPR011990">
    <property type="entry name" value="TPR-like_helical_dom_sf"/>
</dbReference>
<dbReference type="Pfam" id="PF13844">
    <property type="entry name" value="Glyco_transf_41"/>
    <property type="match status" value="2"/>
</dbReference>
<dbReference type="OrthoDB" id="101857at2"/>
<reference evidence="11" key="1">
    <citation type="submission" date="2015-06" db="EMBL/GenBank/DDBJ databases">
        <title>Comparative genomics of Burkholderia leaf nodule symbionts.</title>
        <authorList>
            <person name="Carlier A."/>
            <person name="Eberl L."/>
            <person name="Pinto-Carbo M."/>
        </authorList>
    </citation>
    <scope>NUCLEOTIDE SEQUENCE [LARGE SCALE GENOMIC DNA]</scope>
    <source>
        <strain evidence="11">UZHbot4</strain>
    </source>
</reference>
<comment type="caution">
    <text evidence="10">The sequence shown here is derived from an EMBL/GenBank/DDBJ whole genome shotgun (WGS) entry which is preliminary data.</text>
</comment>
<keyword evidence="7 8" id="KW-0802">TPR repeat</keyword>
<dbReference type="Pfam" id="PF14559">
    <property type="entry name" value="TPR_19"/>
    <property type="match status" value="1"/>
</dbReference>
<dbReference type="PATRIC" id="fig|242163.4.peg.3473"/>
<accession>A0A0L0MF78</accession>
<dbReference type="Gene3D" id="1.25.40.10">
    <property type="entry name" value="Tetratricopeptide repeat domain"/>
    <property type="match status" value="3"/>
</dbReference>
<dbReference type="Proteomes" id="UP000036959">
    <property type="component" value="Unassembled WGS sequence"/>
</dbReference>
<proteinExistence type="inferred from homology"/>
<dbReference type="PANTHER" id="PTHR44835:SF1">
    <property type="entry name" value="PROTEIN O-GLCNAC TRANSFERASE"/>
    <property type="match status" value="1"/>
</dbReference>
<evidence type="ECO:0000256" key="2">
    <source>
        <dbReference type="ARBA" id="ARBA00005386"/>
    </source>
</evidence>
<evidence type="ECO:0000313" key="11">
    <source>
        <dbReference type="Proteomes" id="UP000036959"/>
    </source>
</evidence>
<dbReference type="AlphaFoldDB" id="A0A0L0MF78"/>
<evidence type="ECO:0000256" key="6">
    <source>
        <dbReference type="ARBA" id="ARBA00022737"/>
    </source>
</evidence>
<dbReference type="SUPFAM" id="SSF48452">
    <property type="entry name" value="TPR-like"/>
    <property type="match status" value="2"/>
</dbReference>
<dbReference type="InterPro" id="IPR019734">
    <property type="entry name" value="TPR_rpt"/>
</dbReference>
<keyword evidence="4" id="KW-0328">Glycosyltransferase</keyword>
<dbReference type="GO" id="GO:0097363">
    <property type="term" value="F:protein O-acetylglucosaminyltransferase activity"/>
    <property type="evidence" value="ECO:0007669"/>
    <property type="project" value="UniProtKB-EC"/>
</dbReference>
<feature type="repeat" description="TPR" evidence="8">
    <location>
        <begin position="195"/>
        <end position="228"/>
    </location>
</feature>
<evidence type="ECO:0000313" key="10">
    <source>
        <dbReference type="EMBL" id="KND61352.1"/>
    </source>
</evidence>
<feature type="repeat" description="TPR" evidence="8">
    <location>
        <begin position="64"/>
        <end position="97"/>
    </location>
</feature>
<feature type="repeat" description="TPR" evidence="8">
    <location>
        <begin position="263"/>
        <end position="296"/>
    </location>
</feature>
<evidence type="ECO:0000256" key="4">
    <source>
        <dbReference type="ARBA" id="ARBA00022676"/>
    </source>
</evidence>
<organism evidence="10 11">
    <name type="scientific">Candidatus Burkholderia verschuerenii</name>
    <dbReference type="NCBI Taxonomy" id="242163"/>
    <lineage>
        <taxon>Bacteria</taxon>
        <taxon>Pseudomonadati</taxon>
        <taxon>Pseudomonadota</taxon>
        <taxon>Betaproteobacteria</taxon>
        <taxon>Burkholderiales</taxon>
        <taxon>Burkholderiaceae</taxon>
        <taxon>Burkholderia</taxon>
    </lineage>
</organism>
<evidence type="ECO:0000256" key="5">
    <source>
        <dbReference type="ARBA" id="ARBA00022679"/>
    </source>
</evidence>
<feature type="repeat" description="TPR" evidence="8">
    <location>
        <begin position="297"/>
        <end position="330"/>
    </location>
</feature>
<evidence type="ECO:0000256" key="8">
    <source>
        <dbReference type="PROSITE-ProRule" id="PRU00339"/>
    </source>
</evidence>
<evidence type="ECO:0000259" key="9">
    <source>
        <dbReference type="Pfam" id="PF13844"/>
    </source>
</evidence>
<dbReference type="EC" id="2.4.1.255" evidence="3"/>
<evidence type="ECO:0000256" key="1">
    <source>
        <dbReference type="ARBA" id="ARBA00004922"/>
    </source>
</evidence>
<protein>
    <recommendedName>
        <fullName evidence="3">protein O-GlcNAc transferase</fullName>
        <ecNumber evidence="3">2.4.1.255</ecNumber>
    </recommendedName>
</protein>
<dbReference type="EMBL" id="LFJJ01000024">
    <property type="protein sequence ID" value="KND61352.1"/>
    <property type="molecule type" value="Genomic_DNA"/>
</dbReference>
<dbReference type="Gene3D" id="3.40.50.11380">
    <property type="match status" value="1"/>
</dbReference>